<dbReference type="Pfam" id="PF13302">
    <property type="entry name" value="Acetyltransf_3"/>
    <property type="match status" value="1"/>
</dbReference>
<evidence type="ECO:0000313" key="2">
    <source>
        <dbReference type="EMBL" id="MBB6071135.1"/>
    </source>
</evidence>
<sequence>MTIHSASAIPVIQTARLTLRAHTVADFDECAAMWADPLVTRHIGGRPSSPEEVWARLLRYAGLWALLGYGYWAVTENETGRYAGDVGLADFRREITPPLAAPEVGWAFVPWSHGRGFATEAVSAALAWSDAHLTEPRTVCLIDPENAASVRVAEKVRFRPSGRALYKERETLVFQRPRG</sequence>
<keyword evidence="3" id="KW-1185">Reference proteome</keyword>
<proteinExistence type="predicted"/>
<evidence type="ECO:0000259" key="1">
    <source>
        <dbReference type="PROSITE" id="PS51186"/>
    </source>
</evidence>
<dbReference type="GO" id="GO:0016747">
    <property type="term" value="F:acyltransferase activity, transferring groups other than amino-acyl groups"/>
    <property type="evidence" value="ECO:0007669"/>
    <property type="project" value="InterPro"/>
</dbReference>
<dbReference type="Proteomes" id="UP000582837">
    <property type="component" value="Unassembled WGS sequence"/>
</dbReference>
<dbReference type="PROSITE" id="PS51186">
    <property type="entry name" value="GNAT"/>
    <property type="match status" value="1"/>
</dbReference>
<reference evidence="2 3" key="1">
    <citation type="submission" date="2020-08" db="EMBL/GenBank/DDBJ databases">
        <title>Genomic Encyclopedia of Type Strains, Phase IV (KMG-IV): sequencing the most valuable type-strain genomes for metagenomic binning, comparative biology and taxonomic classification.</title>
        <authorList>
            <person name="Goeker M."/>
        </authorList>
    </citation>
    <scope>NUCLEOTIDE SEQUENCE [LARGE SCALE GENOMIC DNA]</scope>
    <source>
        <strain evidence="2 3">DSM 29007</strain>
    </source>
</reference>
<organism evidence="2 3">
    <name type="scientific">Longimicrobium terrae</name>
    <dbReference type="NCBI Taxonomy" id="1639882"/>
    <lineage>
        <taxon>Bacteria</taxon>
        <taxon>Pseudomonadati</taxon>
        <taxon>Gemmatimonadota</taxon>
        <taxon>Longimicrobiia</taxon>
        <taxon>Longimicrobiales</taxon>
        <taxon>Longimicrobiaceae</taxon>
        <taxon>Longimicrobium</taxon>
    </lineage>
</organism>
<dbReference type="InterPro" id="IPR000182">
    <property type="entry name" value="GNAT_dom"/>
</dbReference>
<feature type="domain" description="N-acetyltransferase" evidence="1">
    <location>
        <begin position="17"/>
        <end position="179"/>
    </location>
</feature>
<accession>A0A841GZA2</accession>
<dbReference type="AlphaFoldDB" id="A0A841GZA2"/>
<gene>
    <name evidence="2" type="ORF">HNQ61_002759</name>
</gene>
<evidence type="ECO:0000313" key="3">
    <source>
        <dbReference type="Proteomes" id="UP000582837"/>
    </source>
</evidence>
<name>A0A841GZA2_9BACT</name>
<dbReference type="PANTHER" id="PTHR43792">
    <property type="entry name" value="GNAT FAMILY, PUTATIVE (AFU_ORTHOLOGUE AFUA_3G00765)-RELATED-RELATED"/>
    <property type="match status" value="1"/>
</dbReference>
<dbReference type="InterPro" id="IPR016181">
    <property type="entry name" value="Acyl_CoA_acyltransferase"/>
</dbReference>
<keyword evidence="2" id="KW-0808">Transferase</keyword>
<comment type="caution">
    <text evidence="2">The sequence shown here is derived from an EMBL/GenBank/DDBJ whole genome shotgun (WGS) entry which is preliminary data.</text>
</comment>
<dbReference type="SUPFAM" id="SSF55729">
    <property type="entry name" value="Acyl-CoA N-acyltransferases (Nat)"/>
    <property type="match status" value="1"/>
</dbReference>
<protein>
    <submittedName>
        <fullName evidence="2">RimJ/RimL family protein N-acetyltransferase</fullName>
    </submittedName>
</protein>
<dbReference type="InterPro" id="IPR051531">
    <property type="entry name" value="N-acetyltransferase"/>
</dbReference>
<dbReference type="Gene3D" id="3.40.630.30">
    <property type="match status" value="1"/>
</dbReference>
<dbReference type="EMBL" id="JACHIA010000007">
    <property type="protein sequence ID" value="MBB6071135.1"/>
    <property type="molecule type" value="Genomic_DNA"/>
</dbReference>
<dbReference type="RefSeq" id="WP_170033754.1">
    <property type="nucleotide sequence ID" value="NZ_JABDTL010000001.1"/>
</dbReference>
<dbReference type="PANTHER" id="PTHR43792:SF16">
    <property type="entry name" value="N-ACETYLTRANSFERASE DOMAIN-CONTAINING PROTEIN"/>
    <property type="match status" value="1"/>
</dbReference>